<reference evidence="4" key="1">
    <citation type="journal article" date="2014" name="Int. J. Syst. Evol. Microbiol.">
        <title>Complete genome sequence of Corynebacterium casei LMG S-19264T (=DSM 44701T), isolated from a smear-ripened cheese.</title>
        <authorList>
            <consortium name="US DOE Joint Genome Institute (JGI-PGF)"/>
            <person name="Walter F."/>
            <person name="Albersmeier A."/>
            <person name="Kalinowski J."/>
            <person name="Ruckert C."/>
        </authorList>
    </citation>
    <scope>NUCLEOTIDE SEQUENCE</scope>
    <source>
        <strain evidence="4">JCM 4988</strain>
    </source>
</reference>
<dbReference type="Proteomes" id="UP000630936">
    <property type="component" value="Unassembled WGS sequence"/>
</dbReference>
<dbReference type="EMBL" id="BMWG01000003">
    <property type="protein sequence ID" value="GGZ23927.1"/>
    <property type="molecule type" value="Genomic_DNA"/>
</dbReference>
<gene>
    <name evidence="4" type="ORF">GCM10010387_16490</name>
</gene>
<keyword evidence="5" id="KW-1185">Reference proteome</keyword>
<evidence type="ECO:0000313" key="5">
    <source>
        <dbReference type="Proteomes" id="UP000630936"/>
    </source>
</evidence>
<name>A0A918PW40_9ACTN</name>
<accession>A0A918PW40</accession>
<sequence>MLRRTAITASGSLAAGIAIALVDGLPHPPAGTITPLAVDIAPLTCMTVITLCILHRWLDRYTANIRTEMAKAAEQRRACVEEISDRLAEVTRREAAVNRSAKIGEARTAALLNALAEARKENACLRTELEEIGEERNTLIATILQQSADRFRPRPEAATVTRPAPCIPMPARQRARDGAVPQPVHGTVDPALN</sequence>
<keyword evidence="3" id="KW-0472">Membrane</keyword>
<feature type="transmembrane region" description="Helical" evidence="3">
    <location>
        <begin position="40"/>
        <end position="58"/>
    </location>
</feature>
<feature type="coiled-coil region" evidence="1">
    <location>
        <begin position="108"/>
        <end position="135"/>
    </location>
</feature>
<dbReference type="AlphaFoldDB" id="A0A918PW40"/>
<comment type="caution">
    <text evidence="4">The sequence shown here is derived from an EMBL/GenBank/DDBJ whole genome shotgun (WGS) entry which is preliminary data.</text>
</comment>
<evidence type="ECO:0000256" key="2">
    <source>
        <dbReference type="SAM" id="MobiDB-lite"/>
    </source>
</evidence>
<keyword evidence="1" id="KW-0175">Coiled coil</keyword>
<evidence type="ECO:0000256" key="3">
    <source>
        <dbReference type="SAM" id="Phobius"/>
    </source>
</evidence>
<dbReference type="RefSeq" id="WP_190122264.1">
    <property type="nucleotide sequence ID" value="NZ_BMWG01000003.1"/>
</dbReference>
<keyword evidence="3" id="KW-1133">Transmembrane helix</keyword>
<evidence type="ECO:0000256" key="1">
    <source>
        <dbReference type="SAM" id="Coils"/>
    </source>
</evidence>
<feature type="region of interest" description="Disordered" evidence="2">
    <location>
        <begin position="151"/>
        <end position="193"/>
    </location>
</feature>
<organism evidence="4 5">
    <name type="scientific">Streptomyces inusitatus</name>
    <dbReference type="NCBI Taxonomy" id="68221"/>
    <lineage>
        <taxon>Bacteria</taxon>
        <taxon>Bacillati</taxon>
        <taxon>Actinomycetota</taxon>
        <taxon>Actinomycetes</taxon>
        <taxon>Kitasatosporales</taxon>
        <taxon>Streptomycetaceae</taxon>
        <taxon>Streptomyces</taxon>
    </lineage>
</organism>
<evidence type="ECO:0000313" key="4">
    <source>
        <dbReference type="EMBL" id="GGZ23927.1"/>
    </source>
</evidence>
<reference evidence="4" key="2">
    <citation type="submission" date="2020-09" db="EMBL/GenBank/DDBJ databases">
        <authorList>
            <person name="Sun Q."/>
            <person name="Ohkuma M."/>
        </authorList>
    </citation>
    <scope>NUCLEOTIDE SEQUENCE</scope>
    <source>
        <strain evidence="4">JCM 4988</strain>
    </source>
</reference>
<proteinExistence type="predicted"/>
<protein>
    <submittedName>
        <fullName evidence="4">Uncharacterized protein</fullName>
    </submittedName>
</protein>
<keyword evidence="3" id="KW-0812">Transmembrane</keyword>